<sequence>MLQLNCYYSENMVVQLLLVVTIYRKCFDPSELNFGTFVFDFCIKIHNAQICYIPELVKNFCSGEILYLKNLFLNNQKIYFLTTT</sequence>
<proteinExistence type="predicted"/>
<organism evidence="1 2">
    <name type="scientific">Brachionus plicatilis</name>
    <name type="common">Marine rotifer</name>
    <name type="synonym">Brachionus muelleri</name>
    <dbReference type="NCBI Taxonomy" id="10195"/>
    <lineage>
        <taxon>Eukaryota</taxon>
        <taxon>Metazoa</taxon>
        <taxon>Spiralia</taxon>
        <taxon>Gnathifera</taxon>
        <taxon>Rotifera</taxon>
        <taxon>Eurotatoria</taxon>
        <taxon>Monogononta</taxon>
        <taxon>Pseudotrocha</taxon>
        <taxon>Ploima</taxon>
        <taxon>Brachionidae</taxon>
        <taxon>Brachionus</taxon>
    </lineage>
</organism>
<protein>
    <submittedName>
        <fullName evidence="1">Uncharacterized protein</fullName>
    </submittedName>
</protein>
<gene>
    <name evidence="1" type="ORF">BpHYR1_046422</name>
</gene>
<evidence type="ECO:0000313" key="1">
    <source>
        <dbReference type="EMBL" id="RNA00830.1"/>
    </source>
</evidence>
<evidence type="ECO:0000313" key="2">
    <source>
        <dbReference type="Proteomes" id="UP000276133"/>
    </source>
</evidence>
<keyword evidence="2" id="KW-1185">Reference proteome</keyword>
<reference evidence="1 2" key="1">
    <citation type="journal article" date="2018" name="Sci. Rep.">
        <title>Genomic signatures of local adaptation to the degree of environmental predictability in rotifers.</title>
        <authorList>
            <person name="Franch-Gras L."/>
            <person name="Hahn C."/>
            <person name="Garcia-Roger E.M."/>
            <person name="Carmona M.J."/>
            <person name="Serra M."/>
            <person name="Gomez A."/>
        </authorList>
    </citation>
    <scope>NUCLEOTIDE SEQUENCE [LARGE SCALE GENOMIC DNA]</scope>
    <source>
        <strain evidence="1">HYR1</strain>
    </source>
</reference>
<accession>A0A3M7PP73</accession>
<name>A0A3M7PP73_BRAPC</name>
<comment type="caution">
    <text evidence="1">The sequence shown here is derived from an EMBL/GenBank/DDBJ whole genome shotgun (WGS) entry which is preliminary data.</text>
</comment>
<dbReference type="EMBL" id="REGN01009592">
    <property type="protein sequence ID" value="RNA00830.1"/>
    <property type="molecule type" value="Genomic_DNA"/>
</dbReference>
<dbReference type="AlphaFoldDB" id="A0A3M7PP73"/>
<dbReference type="Proteomes" id="UP000276133">
    <property type="component" value="Unassembled WGS sequence"/>
</dbReference>